<dbReference type="PROSITE" id="PS50110">
    <property type="entry name" value="RESPONSE_REGULATORY"/>
    <property type="match status" value="1"/>
</dbReference>
<dbReference type="Proteomes" id="UP000260680">
    <property type="component" value="Unassembled WGS sequence"/>
</dbReference>
<dbReference type="SUPFAM" id="SSF52172">
    <property type="entry name" value="CheY-like"/>
    <property type="match status" value="1"/>
</dbReference>
<evidence type="ECO:0000313" key="8">
    <source>
        <dbReference type="Proteomes" id="UP000260680"/>
    </source>
</evidence>
<dbReference type="EMBL" id="QOHO01000022">
    <property type="protein sequence ID" value="RFZ79567.1"/>
    <property type="molecule type" value="Genomic_DNA"/>
</dbReference>
<dbReference type="Gene3D" id="2.40.50.1020">
    <property type="entry name" value="LytTr DNA-binding domain"/>
    <property type="match status" value="1"/>
</dbReference>
<accession>A0A3E2NEW8</accession>
<keyword evidence="9" id="KW-1185">Reference proteome</keyword>
<proteinExistence type="predicted"/>
<comment type="function">
    <text evidence="2">May play the central regulatory role in sporulation. It may be an element of the effector pathway responsible for the activation of sporulation genes in response to nutritional stress. Spo0A may act in concert with spo0H (a sigma factor) to control the expression of some genes that are critical to the sporulation process.</text>
</comment>
<dbReference type="Gene3D" id="3.40.50.2300">
    <property type="match status" value="1"/>
</dbReference>
<evidence type="ECO:0000256" key="3">
    <source>
        <dbReference type="PROSITE-ProRule" id="PRU00169"/>
    </source>
</evidence>
<dbReference type="InterPro" id="IPR011006">
    <property type="entry name" value="CheY-like_superfamily"/>
</dbReference>
<organism evidence="7 8">
    <name type="scientific">Lacrimispora amygdalina</name>
    <dbReference type="NCBI Taxonomy" id="253257"/>
    <lineage>
        <taxon>Bacteria</taxon>
        <taxon>Bacillati</taxon>
        <taxon>Bacillota</taxon>
        <taxon>Clostridia</taxon>
        <taxon>Lachnospirales</taxon>
        <taxon>Lachnospiraceae</taxon>
        <taxon>Lacrimispora</taxon>
    </lineage>
</organism>
<dbReference type="OrthoDB" id="9802383at2"/>
<dbReference type="AlphaFoldDB" id="A0A3E2NEW8"/>
<dbReference type="InterPro" id="IPR007492">
    <property type="entry name" value="LytTR_DNA-bd_dom"/>
</dbReference>
<evidence type="ECO:0000259" key="5">
    <source>
        <dbReference type="PROSITE" id="PS50930"/>
    </source>
</evidence>
<evidence type="ECO:0000313" key="9">
    <source>
        <dbReference type="Proteomes" id="UP001419084"/>
    </source>
</evidence>
<dbReference type="PANTHER" id="PTHR37299:SF1">
    <property type="entry name" value="STAGE 0 SPORULATION PROTEIN A HOMOLOG"/>
    <property type="match status" value="1"/>
</dbReference>
<name>A0A3E2NEW8_9FIRM</name>
<dbReference type="Pfam" id="PF00072">
    <property type="entry name" value="Response_reg"/>
    <property type="match status" value="1"/>
</dbReference>
<dbReference type="RefSeq" id="WP_117416409.1">
    <property type="nucleotide sequence ID" value="NZ_BRPJ01000084.1"/>
</dbReference>
<feature type="modified residue" description="4-aspartylphosphate" evidence="3">
    <location>
        <position position="59"/>
    </location>
</feature>
<dbReference type="Proteomes" id="UP001419084">
    <property type="component" value="Unassembled WGS sequence"/>
</dbReference>
<evidence type="ECO:0000256" key="2">
    <source>
        <dbReference type="ARBA" id="ARBA00024867"/>
    </source>
</evidence>
<dbReference type="SMART" id="SM00850">
    <property type="entry name" value="LytTR"/>
    <property type="match status" value="1"/>
</dbReference>
<comment type="caution">
    <text evidence="7">The sequence shown here is derived from an EMBL/GenBank/DDBJ whole genome shotgun (WGS) entry which is preliminary data.</text>
</comment>
<feature type="domain" description="HTH LytTR-type" evidence="5">
    <location>
        <begin position="134"/>
        <end position="233"/>
    </location>
</feature>
<evidence type="ECO:0000313" key="7">
    <source>
        <dbReference type="EMBL" id="RFZ79567.1"/>
    </source>
</evidence>
<dbReference type="PROSITE" id="PS50930">
    <property type="entry name" value="HTH_LYTTR"/>
    <property type="match status" value="1"/>
</dbReference>
<evidence type="ECO:0000313" key="6">
    <source>
        <dbReference type="EMBL" id="GLB32069.1"/>
    </source>
</evidence>
<keyword evidence="3" id="KW-0597">Phosphoprotein</keyword>
<dbReference type="GO" id="GO:0003677">
    <property type="term" value="F:DNA binding"/>
    <property type="evidence" value="ECO:0007669"/>
    <property type="project" value="UniProtKB-KW"/>
</dbReference>
<keyword evidence="7" id="KW-0238">DNA-binding</keyword>
<protein>
    <recommendedName>
        <fullName evidence="1">Stage 0 sporulation protein A homolog</fullName>
    </recommendedName>
</protein>
<evidence type="ECO:0000259" key="4">
    <source>
        <dbReference type="PROSITE" id="PS50110"/>
    </source>
</evidence>
<reference evidence="7 8" key="1">
    <citation type="submission" date="2018-07" db="EMBL/GenBank/DDBJ databases">
        <title>New species, Clostridium PI-S10-A1B.</title>
        <authorList>
            <person name="Krishna G."/>
            <person name="Summeta K."/>
            <person name="Shikha S."/>
            <person name="Prabhu P.B."/>
            <person name="Suresh K."/>
        </authorList>
    </citation>
    <scope>NUCLEOTIDE SEQUENCE [LARGE SCALE GENOMIC DNA]</scope>
    <source>
        <strain evidence="7 8">PI-S10-A1B</strain>
    </source>
</reference>
<dbReference type="InterPro" id="IPR046947">
    <property type="entry name" value="LytR-like"/>
</dbReference>
<dbReference type="PANTHER" id="PTHR37299">
    <property type="entry name" value="TRANSCRIPTIONAL REGULATOR-RELATED"/>
    <property type="match status" value="1"/>
</dbReference>
<feature type="domain" description="Response regulatory" evidence="4">
    <location>
        <begin position="3"/>
        <end position="124"/>
    </location>
</feature>
<sequence length="235" mass="27432">MIDIAICDDDNAICSQMEQIISDYAARNFLKIDLNIFNSGESLLKSFNQDKSFDLIFLDIELGCMNGVEAGRQIRKVLKNYNTEIVYISGKDAYDRQLFDIQPLHFIPKPINPLTVIEDLKLALERTRRLGGYFTYQKGYDTHKIPISEIIYFESLNRENRIVFTTGEDFFYGKLEDTALSVTKYQFVQIHRSYLINYNHIAILRYTEVVMSNGTVLPISRSKRHEFRRLQISEE</sequence>
<evidence type="ECO:0000256" key="1">
    <source>
        <dbReference type="ARBA" id="ARBA00018672"/>
    </source>
</evidence>
<dbReference type="EMBL" id="BRPJ01000084">
    <property type="protein sequence ID" value="GLB32069.1"/>
    <property type="molecule type" value="Genomic_DNA"/>
</dbReference>
<dbReference type="SMART" id="SM00448">
    <property type="entry name" value="REC"/>
    <property type="match status" value="1"/>
</dbReference>
<gene>
    <name evidence="7" type="ORF">DS742_07695</name>
    <name evidence="6" type="ORF">LAD12857_39920</name>
</gene>
<dbReference type="InterPro" id="IPR001789">
    <property type="entry name" value="Sig_transdc_resp-reg_receiver"/>
</dbReference>
<dbReference type="GO" id="GO:0000156">
    <property type="term" value="F:phosphorelay response regulator activity"/>
    <property type="evidence" value="ECO:0007669"/>
    <property type="project" value="InterPro"/>
</dbReference>
<reference evidence="6 9" key="2">
    <citation type="journal article" date="2024" name="Int. J. Syst. Evol. Microbiol.">
        <title>Lacrimispora brassicae sp. nov. isolated from fermented cabbage, and proposal of Clostridium indicum Gundawar et al. 2019 and Clostridium methoxybenzovorans Mechichi et al. 1999 as heterotypic synonyms of Lacrimispora amygdalina (Parshina et al. 2003) Haas and Blanchard 2020 and Lacrimispora indolis (McClung and McCoy 1957) Haas and Blanchard 2020, respectively.</title>
        <authorList>
            <person name="Kobayashi H."/>
            <person name="Tanizawa Y."/>
            <person name="Sakamoto M."/>
            <person name="Ohkuma M."/>
            <person name="Tohno M."/>
        </authorList>
    </citation>
    <scope>NUCLEOTIDE SEQUENCE [LARGE SCALE GENOMIC DNA]</scope>
    <source>
        <strain evidence="6 9">DSM 12857</strain>
    </source>
</reference>
<dbReference type="Pfam" id="PF04397">
    <property type="entry name" value="LytTR"/>
    <property type="match status" value="1"/>
</dbReference>